<comment type="caution">
    <text evidence="3">The sequence shown here is derived from an EMBL/GenBank/DDBJ whole genome shotgun (WGS) entry which is preliminary data.</text>
</comment>
<dbReference type="AlphaFoldDB" id="A0A2I1H1I9"/>
<dbReference type="PANTHER" id="PTHR47566">
    <property type="match status" value="1"/>
</dbReference>
<dbReference type="VEuPathDB" id="FungiDB:FUN_019953"/>
<dbReference type="SMART" id="SM00369">
    <property type="entry name" value="LRR_TYP"/>
    <property type="match status" value="8"/>
</dbReference>
<dbReference type="GO" id="GO:1902412">
    <property type="term" value="P:regulation of mitotic cytokinesis"/>
    <property type="evidence" value="ECO:0007669"/>
    <property type="project" value="TreeGrafter"/>
</dbReference>
<evidence type="ECO:0000256" key="2">
    <source>
        <dbReference type="ARBA" id="ARBA00022737"/>
    </source>
</evidence>
<keyword evidence="4" id="KW-1185">Reference proteome</keyword>
<evidence type="ECO:0000256" key="1">
    <source>
        <dbReference type="ARBA" id="ARBA00022614"/>
    </source>
</evidence>
<dbReference type="InterPro" id="IPR001611">
    <property type="entry name" value="Leu-rich_rpt"/>
</dbReference>
<dbReference type="VEuPathDB" id="FungiDB:RhiirFUN_018841"/>
<sequence>MHVLSKLWSFRSEPPRLPPKHDYMIIEDTSMYPISCEDENSCEEFAGSDQENLLSNTNITGVKNLAEDKKVESSCSKYEQLAIKIVEEENTNIVISKNTPFVDNNNENNSRGNMSELDDAITPSIKRGFYGLDDIMVRRQHVPIKKFVDKAVQVGNGRIETHDFAVQTSFIIEEKRNVDVILDEYLKSYSDESYHSEDSSEDIIKEYNGNSKTIENESKSIQVQVESEIYLNEKEPDKDIESLSNSDMSIDYRQESCQGDKIFIENEKEYQNHVHPLGSCDKVNSGLILNENPIPISAEVKHEVLMEDNDVKFLLVARQNEKKNTDGLKLEQESPIFQKLNEITQIIATTSQVKKKKKVHIISPDITSNEELGENLKQKIYYTPVNQRVKTLTTTPVMDSERSICTPGTTNSNYSFRVTHDTLTKLISEMESNQSHWKEMSKIDLSTKNIESLNHLSELLPKLKELNLNNNLLRYLTGTSASLTTLQVRGNRLTSLTSFAHLPNLEYLDISQNRIETLTDLHRLEHLREVFADDNLIACCYNVLRVPGLVKLSLRKNKLKSVDFESCDLRRLELLDLSENKIELIENVERLIALKALNLDHNLLRSFSVTTNMPQLTCLRVCYNKLSELDVSSFPSLRLLWVDENRLKEIKRFETLAFLETFSARDQKGGQMYLSLKHLRDFKHIYLSGNPIKTLEPIIDFYKLEYLELAAAQIKELPHKLNHVCPSIIVLILSYNELRDLTSLRKMKRLRRLFLEGNRIYDYMAFSEVLKTLPKLKYLDTRNNPFSSNFYPTIPAVASSLVHQNSYAMHRDPEEEMEWDRRDEDFKQNLEDQWFVKRCFYRYDVFRRCPNIEWLDGSSIDPKEKELGSNLLNVDTAKILKSA</sequence>
<keyword evidence="1" id="KW-0433">Leucine-rich repeat</keyword>
<evidence type="ECO:0000313" key="4">
    <source>
        <dbReference type="Proteomes" id="UP000234323"/>
    </source>
</evidence>
<dbReference type="InterPro" id="IPR003591">
    <property type="entry name" value="Leu-rich_rpt_typical-subtyp"/>
</dbReference>
<dbReference type="InterPro" id="IPR032675">
    <property type="entry name" value="LRR_dom_sf"/>
</dbReference>
<dbReference type="SMART" id="SM00365">
    <property type="entry name" value="LRR_SD22"/>
    <property type="match status" value="5"/>
</dbReference>
<dbReference type="InterPro" id="IPR052574">
    <property type="entry name" value="CDIRP"/>
</dbReference>
<dbReference type="GO" id="GO:0031028">
    <property type="term" value="P:septation initiation signaling"/>
    <property type="evidence" value="ECO:0007669"/>
    <property type="project" value="TreeGrafter"/>
</dbReference>
<dbReference type="PROSITE" id="PS51450">
    <property type="entry name" value="LRR"/>
    <property type="match status" value="3"/>
</dbReference>
<dbReference type="PANTHER" id="PTHR47566:SF1">
    <property type="entry name" value="PROTEIN NUD1"/>
    <property type="match status" value="1"/>
</dbReference>
<dbReference type="SMART" id="SM00364">
    <property type="entry name" value="LRR_BAC"/>
    <property type="match status" value="6"/>
</dbReference>
<organism evidence="3 4">
    <name type="scientific">Rhizophagus irregularis</name>
    <dbReference type="NCBI Taxonomy" id="588596"/>
    <lineage>
        <taxon>Eukaryota</taxon>
        <taxon>Fungi</taxon>
        <taxon>Fungi incertae sedis</taxon>
        <taxon>Mucoromycota</taxon>
        <taxon>Glomeromycotina</taxon>
        <taxon>Glomeromycetes</taxon>
        <taxon>Glomerales</taxon>
        <taxon>Glomeraceae</taxon>
        <taxon>Rhizophagus</taxon>
    </lineage>
</organism>
<dbReference type="EMBL" id="LLXI01001263">
    <property type="protein sequence ID" value="PKY52756.1"/>
    <property type="molecule type" value="Genomic_DNA"/>
</dbReference>
<name>A0A2I1H1I9_9GLOM</name>
<keyword evidence="2" id="KW-0677">Repeat</keyword>
<reference evidence="3 4" key="1">
    <citation type="submission" date="2015-10" db="EMBL/GenBank/DDBJ databases">
        <title>Genome analyses suggest a sexual origin of heterokaryosis in a supposedly ancient asexual fungus.</title>
        <authorList>
            <person name="Ropars J."/>
            <person name="Sedzielewska K."/>
            <person name="Noel J."/>
            <person name="Charron P."/>
            <person name="Farinelli L."/>
            <person name="Marton T."/>
            <person name="Kruger M."/>
            <person name="Pelin A."/>
            <person name="Brachmann A."/>
            <person name="Corradi N."/>
        </authorList>
    </citation>
    <scope>NUCLEOTIDE SEQUENCE [LARGE SCALE GENOMIC DNA]</scope>
    <source>
        <strain evidence="3 4">A4</strain>
    </source>
</reference>
<gene>
    <name evidence="3" type="ORF">RhiirA4_408556</name>
</gene>
<proteinExistence type="predicted"/>
<dbReference type="GO" id="GO:0035591">
    <property type="term" value="F:signaling adaptor activity"/>
    <property type="evidence" value="ECO:0007669"/>
    <property type="project" value="TreeGrafter"/>
</dbReference>
<dbReference type="Gene3D" id="3.80.10.10">
    <property type="entry name" value="Ribonuclease Inhibitor"/>
    <property type="match status" value="3"/>
</dbReference>
<dbReference type="SUPFAM" id="SSF52058">
    <property type="entry name" value="L domain-like"/>
    <property type="match status" value="1"/>
</dbReference>
<dbReference type="VEuPathDB" id="FungiDB:RhiirA1_414142"/>
<evidence type="ECO:0000313" key="3">
    <source>
        <dbReference type="EMBL" id="PKY52756.1"/>
    </source>
</evidence>
<dbReference type="Pfam" id="PF13855">
    <property type="entry name" value="LRR_8"/>
    <property type="match status" value="1"/>
</dbReference>
<protein>
    <submittedName>
        <fullName evidence="3">L domain-like protein</fullName>
    </submittedName>
</protein>
<dbReference type="Proteomes" id="UP000234323">
    <property type="component" value="Unassembled WGS sequence"/>
</dbReference>
<dbReference type="GO" id="GO:0061499">
    <property type="term" value="C:outer plaque of mitotic spindle pole body"/>
    <property type="evidence" value="ECO:0007669"/>
    <property type="project" value="TreeGrafter"/>
</dbReference>
<accession>A0A2I1H1I9</accession>